<dbReference type="AlphaFoldDB" id="A0A7D9LX40"/>
<dbReference type="OrthoDB" id="671439at2759"/>
<dbReference type="InterPro" id="IPR036514">
    <property type="entry name" value="SGNH_hydro_sf"/>
</dbReference>
<comment type="caution">
    <text evidence="2">The sequence shown here is derived from an EMBL/GenBank/DDBJ whole genome shotgun (WGS) entry which is preliminary data.</text>
</comment>
<name>A0A7D9LX40_PARCT</name>
<feature type="domain" description="SGNH hydrolase-type esterase" evidence="1">
    <location>
        <begin position="4"/>
        <end position="142"/>
    </location>
</feature>
<evidence type="ECO:0000259" key="1">
    <source>
        <dbReference type="Pfam" id="PF13472"/>
    </source>
</evidence>
<dbReference type="InterPro" id="IPR013830">
    <property type="entry name" value="SGNH_hydro"/>
</dbReference>
<dbReference type="SUPFAM" id="SSF52266">
    <property type="entry name" value="SGNH hydrolase"/>
    <property type="match status" value="1"/>
</dbReference>
<evidence type="ECO:0000313" key="3">
    <source>
        <dbReference type="Proteomes" id="UP001152795"/>
    </source>
</evidence>
<proteinExistence type="predicted"/>
<protein>
    <recommendedName>
        <fullName evidence="1">SGNH hydrolase-type esterase domain-containing protein</fullName>
    </recommendedName>
</protein>
<evidence type="ECO:0000313" key="2">
    <source>
        <dbReference type="EMBL" id="CAB4039820.1"/>
    </source>
</evidence>
<gene>
    <name evidence="2" type="ORF">PACLA_8A003980</name>
</gene>
<dbReference type="InterPro" id="IPR045136">
    <property type="entry name" value="Iah1-like"/>
</dbReference>
<dbReference type="PANTHER" id="PTHR14209:SF19">
    <property type="entry name" value="ISOAMYL ACETATE-HYDROLYZING ESTERASE 1 HOMOLOG"/>
    <property type="match status" value="1"/>
</dbReference>
<accession>A0A7D9LX40</accession>
<keyword evidence="3" id="KW-1185">Reference proteome</keyword>
<sequence>KCDVLNRGFSGYTTRSNKLILPRLLQNDNHPKGSVVAATILLGSNDSEDACVADSRNVPVVKYRENLKNICRQFKDVGVSFDRQVLITPPAMVEDKWTEYCKLKGYIMGMRNKLIKPYATACLETGQELGIEVFDLWTEMQKVE</sequence>
<feature type="non-terminal residue" evidence="2">
    <location>
        <position position="1"/>
    </location>
</feature>
<dbReference type="Gene3D" id="3.40.50.1110">
    <property type="entry name" value="SGNH hydrolase"/>
    <property type="match status" value="1"/>
</dbReference>
<dbReference type="Pfam" id="PF13472">
    <property type="entry name" value="Lipase_GDSL_2"/>
    <property type="match status" value="1"/>
</dbReference>
<organism evidence="2 3">
    <name type="scientific">Paramuricea clavata</name>
    <name type="common">Red gorgonian</name>
    <name type="synonym">Violescent sea-whip</name>
    <dbReference type="NCBI Taxonomy" id="317549"/>
    <lineage>
        <taxon>Eukaryota</taxon>
        <taxon>Metazoa</taxon>
        <taxon>Cnidaria</taxon>
        <taxon>Anthozoa</taxon>
        <taxon>Octocorallia</taxon>
        <taxon>Malacalcyonacea</taxon>
        <taxon>Plexauridae</taxon>
        <taxon>Paramuricea</taxon>
    </lineage>
</organism>
<reference evidence="2" key="1">
    <citation type="submission" date="2020-04" db="EMBL/GenBank/DDBJ databases">
        <authorList>
            <person name="Alioto T."/>
            <person name="Alioto T."/>
            <person name="Gomez Garrido J."/>
        </authorList>
    </citation>
    <scope>NUCLEOTIDE SEQUENCE</scope>
    <source>
        <strain evidence="2">A484AB</strain>
    </source>
</reference>
<dbReference type="EMBL" id="CACRXK020025914">
    <property type="protein sequence ID" value="CAB4039820.1"/>
    <property type="molecule type" value="Genomic_DNA"/>
</dbReference>
<feature type="non-terminal residue" evidence="2">
    <location>
        <position position="144"/>
    </location>
</feature>
<dbReference type="Proteomes" id="UP001152795">
    <property type="component" value="Unassembled WGS sequence"/>
</dbReference>
<dbReference type="PANTHER" id="PTHR14209">
    <property type="entry name" value="ISOAMYL ACETATE-HYDROLYZING ESTERASE 1"/>
    <property type="match status" value="1"/>
</dbReference>